<dbReference type="EMBL" id="BTPD01000010">
    <property type="protein sequence ID" value="GMQ30497.1"/>
    <property type="molecule type" value="Genomic_DNA"/>
</dbReference>
<dbReference type="RefSeq" id="WP_338225201.1">
    <property type="nucleotide sequence ID" value="NZ_BTPD01000010.1"/>
</dbReference>
<protein>
    <submittedName>
        <fullName evidence="2">Uncharacterized protein</fullName>
    </submittedName>
</protein>
<sequence length="254" mass="28998">MSRLFRKFRKEIIAKGKIQKYLLYALGEVILLVIGIMIALAINNNNLKNQNRVKEQVYLKGLKEDFQISRAKLQELIKVNRNNLESAKKIFQAGPKAPNLEEKQFSLWVFEALAFEISFSPNNSLLMEMVSSGSLKDLSNPDLRKALTDWLATLEDIQKQELELSLQRENVVSIFDQEGYSIRKVFEDVEVTQGLGIPKGDFEGSNLGILESVSFENRLLTFILTTQATEEAHYLPLMEKLEFILGLIEKEIKG</sequence>
<proteinExistence type="predicted"/>
<dbReference type="InterPro" id="IPR045749">
    <property type="entry name" value="DUF6090"/>
</dbReference>
<evidence type="ECO:0000313" key="3">
    <source>
        <dbReference type="Proteomes" id="UP001338309"/>
    </source>
</evidence>
<accession>A0ABQ6PRF0</accession>
<dbReference type="Proteomes" id="UP001338309">
    <property type="component" value="Unassembled WGS sequence"/>
</dbReference>
<gene>
    <name evidence="2" type="ORF">Aconfl_31400</name>
</gene>
<keyword evidence="1" id="KW-0472">Membrane</keyword>
<evidence type="ECO:0000256" key="1">
    <source>
        <dbReference type="SAM" id="Phobius"/>
    </source>
</evidence>
<keyword evidence="3" id="KW-1185">Reference proteome</keyword>
<feature type="transmembrane region" description="Helical" evidence="1">
    <location>
        <begin position="21"/>
        <end position="42"/>
    </location>
</feature>
<reference evidence="2 3" key="1">
    <citation type="submission" date="2023-08" db="EMBL/GenBank/DDBJ databases">
        <title>Draft genome sequence of Algoriphagus confluentis.</title>
        <authorList>
            <person name="Takatani N."/>
            <person name="Hosokawa M."/>
            <person name="Sawabe T."/>
        </authorList>
    </citation>
    <scope>NUCLEOTIDE SEQUENCE [LARGE SCALE GENOMIC DNA]</scope>
    <source>
        <strain evidence="2 3">NBRC 111222</strain>
    </source>
</reference>
<dbReference type="Pfam" id="PF19578">
    <property type="entry name" value="DUF6090"/>
    <property type="match status" value="1"/>
</dbReference>
<comment type="caution">
    <text evidence="2">The sequence shown here is derived from an EMBL/GenBank/DDBJ whole genome shotgun (WGS) entry which is preliminary data.</text>
</comment>
<evidence type="ECO:0000313" key="2">
    <source>
        <dbReference type="EMBL" id="GMQ30497.1"/>
    </source>
</evidence>
<keyword evidence="1" id="KW-0812">Transmembrane</keyword>
<organism evidence="2 3">
    <name type="scientific">Algoriphagus confluentis</name>
    <dbReference type="NCBI Taxonomy" id="1697556"/>
    <lineage>
        <taxon>Bacteria</taxon>
        <taxon>Pseudomonadati</taxon>
        <taxon>Bacteroidota</taxon>
        <taxon>Cytophagia</taxon>
        <taxon>Cytophagales</taxon>
        <taxon>Cyclobacteriaceae</taxon>
        <taxon>Algoriphagus</taxon>
    </lineage>
</organism>
<name>A0ABQ6PRF0_9BACT</name>
<keyword evidence="1" id="KW-1133">Transmembrane helix</keyword>